<dbReference type="AlphaFoldDB" id="A0A1I1A271"/>
<dbReference type="Proteomes" id="UP000233565">
    <property type="component" value="Unassembled WGS sequence"/>
</dbReference>
<protein>
    <submittedName>
        <fullName evidence="2">Uncharacterized protein</fullName>
    </submittedName>
</protein>
<name>A0A1I1A271_9ACTN</name>
<dbReference type="Proteomes" id="UP000199113">
    <property type="component" value="Unassembled WGS sequence"/>
</dbReference>
<reference evidence="2" key="1">
    <citation type="submission" date="2016-10" db="EMBL/GenBank/DDBJ databases">
        <authorList>
            <person name="de Groot N.N."/>
        </authorList>
    </citation>
    <scope>NUCLEOTIDE SEQUENCE [LARGE SCALE GENOMIC DNA]</scope>
    <source>
        <strain evidence="2">CGMCC 1.10697</strain>
    </source>
</reference>
<evidence type="ECO:0000313" key="4">
    <source>
        <dbReference type="Proteomes" id="UP000233565"/>
    </source>
</evidence>
<keyword evidence="4" id="KW-1185">Reference proteome</keyword>
<dbReference type="EMBL" id="FOKC01000007">
    <property type="protein sequence ID" value="SFB32007.1"/>
    <property type="molecule type" value="Genomic_DNA"/>
</dbReference>
<organism evidence="2 3">
    <name type="scientific">Nocardioides alpinus</name>
    <dbReference type="NCBI Taxonomy" id="748909"/>
    <lineage>
        <taxon>Bacteria</taxon>
        <taxon>Bacillati</taxon>
        <taxon>Actinomycetota</taxon>
        <taxon>Actinomycetes</taxon>
        <taxon>Propionibacteriales</taxon>
        <taxon>Nocardioidaceae</taxon>
        <taxon>Nocardioides</taxon>
    </lineage>
</organism>
<sequence>MNSSTNETSEFDHDAFFARLPAQARPTPVDDDTYETPLDLLKRVTKFFVDSGDFNGLVVGESTKLHENAVGLINDGLVQLVTNTDYVNIHIRPWLRGDVERQVEELADVAAGGNSGCLYPTAKAMAALHPELSDAERPFRERLLQAGGGTLDVAYFELTAVEGYLNDPDFEFVLGDSGFRFADAPWLTDDLDYDNLTLLKEAGFAYDRTVDPLGPEPIKRYWAALLCDLAELPPLHQQRIRTYELTNPGPEVIPHPIWWRRMMGHWPEHIGPFTRILTEMNAINELWTLAFGADLFTSTVRPQNWGWLLRPSTREWEGFVLTTCKLLLDGISSAGLAAANAPKRNDNGDSLGSLMRLQELMVRQTAHLELNVPQALAPLHEVRLERQKPAHKTNQNLRDPLILNHQRDLLGRLGSAIGCIRYFVMGHPKVLAAEWQPPDLIDAWLSV</sequence>
<evidence type="ECO:0000313" key="3">
    <source>
        <dbReference type="Proteomes" id="UP000199113"/>
    </source>
</evidence>
<dbReference type="RefSeq" id="WP_091199743.1">
    <property type="nucleotide sequence ID" value="NZ_FOKC01000007.1"/>
</dbReference>
<accession>A0A1I1A271</accession>
<evidence type="ECO:0000313" key="2">
    <source>
        <dbReference type="EMBL" id="SFB32007.1"/>
    </source>
</evidence>
<dbReference type="OrthoDB" id="2078230at2"/>
<dbReference type="EMBL" id="PJBV01000013">
    <property type="protein sequence ID" value="PKH42159.1"/>
    <property type="molecule type" value="Genomic_DNA"/>
</dbReference>
<gene>
    <name evidence="1" type="ORF">CXG46_06695</name>
    <name evidence="2" type="ORF">SAMN05192575_107148</name>
</gene>
<proteinExistence type="predicted"/>
<reference evidence="1 4" key="2">
    <citation type="submission" date="2017-12" db="EMBL/GenBank/DDBJ databases">
        <title>Pharmacopeia of the Arctic Ocean.</title>
        <authorList>
            <person name="Collins E."/>
            <person name="Ducluzeau A.-L."/>
        </authorList>
    </citation>
    <scope>NUCLEOTIDE SEQUENCE [LARGE SCALE GENOMIC DNA]</scope>
    <source>
        <strain evidence="1 4">DSM 23325</strain>
    </source>
</reference>
<evidence type="ECO:0000313" key="1">
    <source>
        <dbReference type="EMBL" id="PKH42159.1"/>
    </source>
</evidence>